<protein>
    <recommendedName>
        <fullName evidence="3">Cas12f1-like TNB domain-containing protein</fullName>
    </recommendedName>
</protein>
<proteinExistence type="predicted"/>
<feature type="region of interest" description="Disordered" evidence="2">
    <location>
        <begin position="41"/>
        <end position="102"/>
    </location>
</feature>
<name>A0A9P6UXG9_9FUNG</name>
<feature type="compositionally biased region" description="Basic residues" evidence="2">
    <location>
        <begin position="60"/>
        <end position="71"/>
    </location>
</feature>
<dbReference type="GO" id="GO:0003677">
    <property type="term" value="F:DNA binding"/>
    <property type="evidence" value="ECO:0007669"/>
    <property type="project" value="UniProtKB-KW"/>
</dbReference>
<feature type="non-terminal residue" evidence="4">
    <location>
        <position position="824"/>
    </location>
</feature>
<keyword evidence="1" id="KW-0238">DNA-binding</keyword>
<accession>A0A9P6UXG9</accession>
<evidence type="ECO:0000313" key="5">
    <source>
        <dbReference type="Proteomes" id="UP000738325"/>
    </source>
</evidence>
<keyword evidence="5" id="KW-1185">Reference proteome</keyword>
<comment type="caution">
    <text evidence="4">The sequence shown here is derived from an EMBL/GenBank/DDBJ whole genome shotgun (WGS) entry which is preliminary data.</text>
</comment>
<dbReference type="OrthoDB" id="2427108at2759"/>
<dbReference type="AlphaFoldDB" id="A0A9P6UXG9"/>
<dbReference type="Pfam" id="PF07282">
    <property type="entry name" value="Cas12f1-like_TNB"/>
    <property type="match status" value="1"/>
</dbReference>
<gene>
    <name evidence="4" type="ORF">BGZ99_002144</name>
</gene>
<evidence type="ECO:0000256" key="2">
    <source>
        <dbReference type="SAM" id="MobiDB-lite"/>
    </source>
</evidence>
<evidence type="ECO:0000313" key="4">
    <source>
        <dbReference type="EMBL" id="KAG0324181.1"/>
    </source>
</evidence>
<feature type="region of interest" description="Disordered" evidence="2">
    <location>
        <begin position="1"/>
        <end position="23"/>
    </location>
</feature>
<reference evidence="4" key="1">
    <citation type="journal article" date="2020" name="Fungal Divers.">
        <title>Resolving the Mortierellaceae phylogeny through synthesis of multi-gene phylogenetics and phylogenomics.</title>
        <authorList>
            <person name="Vandepol N."/>
            <person name="Liber J."/>
            <person name="Desiro A."/>
            <person name="Na H."/>
            <person name="Kennedy M."/>
            <person name="Barry K."/>
            <person name="Grigoriev I.V."/>
            <person name="Miller A.N."/>
            <person name="O'Donnell K."/>
            <person name="Stajich J.E."/>
            <person name="Bonito G."/>
        </authorList>
    </citation>
    <scope>NUCLEOTIDE SEQUENCE</scope>
    <source>
        <strain evidence="4">REB-010B</strain>
    </source>
</reference>
<organism evidence="4 5">
    <name type="scientific">Dissophora globulifera</name>
    <dbReference type="NCBI Taxonomy" id="979702"/>
    <lineage>
        <taxon>Eukaryota</taxon>
        <taxon>Fungi</taxon>
        <taxon>Fungi incertae sedis</taxon>
        <taxon>Mucoromycota</taxon>
        <taxon>Mortierellomycotina</taxon>
        <taxon>Mortierellomycetes</taxon>
        <taxon>Mortierellales</taxon>
        <taxon>Mortierellaceae</taxon>
        <taxon>Dissophora</taxon>
    </lineage>
</organism>
<evidence type="ECO:0000256" key="1">
    <source>
        <dbReference type="ARBA" id="ARBA00023125"/>
    </source>
</evidence>
<dbReference type="EMBL" id="JAAAIP010000160">
    <property type="protein sequence ID" value="KAG0324181.1"/>
    <property type="molecule type" value="Genomic_DNA"/>
</dbReference>
<dbReference type="InterPro" id="IPR010095">
    <property type="entry name" value="Cas12f1-like_TNB"/>
</dbReference>
<sequence>VSSASSSGSSTPSGASISLASSEGDAVQTTYTQFMSSNTYSVHTYTRPPPAQIQTPTTAKRSKSKRAKRKPQPIYNPSSRRARATPAAAAGQGGNPKSTTPEAILDSLLSSRRATISMNCGTVPTRLKSSLRYKRDLDDIERESLAGTMINLIREMARIATEATRRAQQAIAIHIAETMENHTGMDNASIAARRTALVHYSGFHNDTFFRNILQDIFTFYEQGPPRGRPRNMTKPHNIVVEDIIFEYRYFLFNNDLEPSPLNDNIQTGLSHLFALAGDRLGDQVQTHYHRNISELVSRLRRYNPAWCQGAEGTNVLGTINNGISTVHDQVSLFWILNTRLPQRAQMAFFPESPFRNSFFNITELMLVQAVFASDAGAALDPIKDLVGATVTVANKFVAEHPGELIHYLFFDKKLDYCRSTTVLATSPIRNNLQGRPVLKLSKPEKKAKRLLLHELSDNPSNADNKHALWEFLDEHLITPAQQKEDLDTGLTRNKYVLTGTLSTNGHELRVLAYSLTKPRPPAIPGPNTTRRKLEDVMTLNTQTSVMNVFPYNESFTVVGIDPGIHNTATATIIKSENENIMDNLSIPRSADAFCIKAFQSGLSRIKGDWVAEVTLPPGHPEGPGDEFLTVSEMEQAITPVVCTQAPTGRRQTWVNLSASIRAHVESVVSVQPGLRKFYSSRTFEMKRMHLKQARTATLDKGVTRLCHAAGLIKKVDNISPKPLFVVGDGHFGSRNTPVLHQRFISFLKSKVQALNGEIRCADEFRTSMVCCQCQTVGVLVNRAIQCPGCNQARDRDHNGATNLALATLSLLRGDGWPIALQRAA</sequence>
<dbReference type="Proteomes" id="UP000738325">
    <property type="component" value="Unassembled WGS sequence"/>
</dbReference>
<evidence type="ECO:0000259" key="3">
    <source>
        <dbReference type="Pfam" id="PF07282"/>
    </source>
</evidence>
<feature type="domain" description="Cas12f1-like TNB" evidence="3">
    <location>
        <begin position="740"/>
        <end position="803"/>
    </location>
</feature>